<evidence type="ECO:0000313" key="2">
    <source>
        <dbReference type="EMBL" id="KAG0480585.1"/>
    </source>
</evidence>
<evidence type="ECO:0000256" key="1">
    <source>
        <dbReference type="SAM" id="Phobius"/>
    </source>
</evidence>
<dbReference type="AlphaFoldDB" id="A0A835R2V5"/>
<dbReference type="OrthoDB" id="10250354at2759"/>
<keyword evidence="1" id="KW-0472">Membrane</keyword>
<name>A0A835R2V5_VANPL</name>
<dbReference type="EMBL" id="JADCNL010000005">
    <property type="protein sequence ID" value="KAG0480585.1"/>
    <property type="molecule type" value="Genomic_DNA"/>
</dbReference>
<keyword evidence="3" id="KW-1185">Reference proteome</keyword>
<dbReference type="Proteomes" id="UP000636800">
    <property type="component" value="Chromosome 5"/>
</dbReference>
<protein>
    <recommendedName>
        <fullName evidence="4">Transmembrane protein</fullName>
    </recommendedName>
</protein>
<organism evidence="2 3">
    <name type="scientific">Vanilla planifolia</name>
    <name type="common">Vanilla</name>
    <dbReference type="NCBI Taxonomy" id="51239"/>
    <lineage>
        <taxon>Eukaryota</taxon>
        <taxon>Viridiplantae</taxon>
        <taxon>Streptophyta</taxon>
        <taxon>Embryophyta</taxon>
        <taxon>Tracheophyta</taxon>
        <taxon>Spermatophyta</taxon>
        <taxon>Magnoliopsida</taxon>
        <taxon>Liliopsida</taxon>
        <taxon>Asparagales</taxon>
        <taxon>Orchidaceae</taxon>
        <taxon>Vanilloideae</taxon>
        <taxon>Vanilleae</taxon>
        <taxon>Vanilla</taxon>
    </lineage>
</organism>
<keyword evidence="1" id="KW-1133">Transmembrane helix</keyword>
<accession>A0A835R2V5</accession>
<sequence length="111" mass="12582">MDSVGIIMQENRDKTMICHIDAEEQQMTEGRKAIVMLSSCGCIHPVFFLVGTLPMVLLVALRGSGVISYLYVRFLGPKLLRRIRFTSISGEFHPLSGTIPERKRRRQMEAT</sequence>
<evidence type="ECO:0008006" key="4">
    <source>
        <dbReference type="Google" id="ProtNLM"/>
    </source>
</evidence>
<comment type="caution">
    <text evidence="2">The sequence shown here is derived from an EMBL/GenBank/DDBJ whole genome shotgun (WGS) entry which is preliminary data.</text>
</comment>
<feature type="transmembrane region" description="Helical" evidence="1">
    <location>
        <begin position="46"/>
        <end position="72"/>
    </location>
</feature>
<evidence type="ECO:0000313" key="3">
    <source>
        <dbReference type="Proteomes" id="UP000636800"/>
    </source>
</evidence>
<reference evidence="2 3" key="1">
    <citation type="journal article" date="2020" name="Nat. Food">
        <title>A phased Vanilla planifolia genome enables genetic improvement of flavour and production.</title>
        <authorList>
            <person name="Hasing T."/>
            <person name="Tang H."/>
            <person name="Brym M."/>
            <person name="Khazi F."/>
            <person name="Huang T."/>
            <person name="Chambers A.H."/>
        </authorList>
    </citation>
    <scope>NUCLEOTIDE SEQUENCE [LARGE SCALE GENOMIC DNA]</scope>
    <source>
        <tissue evidence="2">Leaf</tissue>
    </source>
</reference>
<keyword evidence="1" id="KW-0812">Transmembrane</keyword>
<proteinExistence type="predicted"/>
<gene>
    <name evidence="2" type="ORF">HPP92_011443</name>
</gene>